<feature type="region of interest" description="Disordered" evidence="2">
    <location>
        <begin position="134"/>
        <end position="164"/>
    </location>
</feature>
<evidence type="ECO:0000313" key="7">
    <source>
        <dbReference type="RefSeq" id="XP_072838986.1"/>
    </source>
</evidence>
<dbReference type="Pfam" id="PF15393">
    <property type="entry name" value="DUF4615"/>
    <property type="match status" value="2"/>
</dbReference>
<dbReference type="RefSeq" id="XP_072838986.1">
    <property type="nucleotide sequence ID" value="XM_072982885.1"/>
</dbReference>
<comment type="similarity">
    <text evidence="1">Belongs to the UPF0488 family.</text>
</comment>
<evidence type="ECO:0000313" key="5">
    <source>
        <dbReference type="RefSeq" id="XP_072838984.1"/>
    </source>
</evidence>
<keyword evidence="3" id="KW-1185">Reference proteome</keyword>
<reference evidence="4 5" key="1">
    <citation type="submission" date="2025-05" db="UniProtKB">
        <authorList>
            <consortium name="RefSeq"/>
        </authorList>
    </citation>
    <scope>IDENTIFICATION</scope>
</reference>
<feature type="compositionally biased region" description="Basic residues" evidence="2">
    <location>
        <begin position="269"/>
        <end position="278"/>
    </location>
</feature>
<evidence type="ECO:0000256" key="2">
    <source>
        <dbReference type="SAM" id="MobiDB-lite"/>
    </source>
</evidence>
<feature type="region of interest" description="Disordered" evidence="2">
    <location>
        <begin position="248"/>
        <end position="308"/>
    </location>
</feature>
<evidence type="ECO:0000256" key="1">
    <source>
        <dbReference type="ARBA" id="ARBA00005707"/>
    </source>
</evidence>
<dbReference type="Proteomes" id="UP001652642">
    <property type="component" value="Chromosome 13"/>
</dbReference>
<dbReference type="RefSeq" id="XP_072838985.1">
    <property type="nucleotide sequence ID" value="XM_072982884.1"/>
</dbReference>
<name>A0ABM5F0Q4_9SAUR</name>
<evidence type="ECO:0000313" key="3">
    <source>
        <dbReference type="Proteomes" id="UP001652642"/>
    </source>
</evidence>
<feature type="compositionally biased region" description="Basic and acidic residues" evidence="2">
    <location>
        <begin position="410"/>
        <end position="425"/>
    </location>
</feature>
<sequence length="457" mass="50424">MEEAPKPTLQDELEWCISQLETGLLRLHPTPKQAEETRRILGVLRSRKAPLVKKRQVMNRVFGNYRLKMAEERKRAAKAAVKPEEVEIKLGDPSAGVVYRKQSSQPSVSSTSWFVPSDNSFQFDFVLSERGSEEIAETTAGAEEIGNSRTQPDASDPSGRVDFSTGSPGSKFAFNFAILDVPPLPSDAADSASEAAAEAGVDSPGTKTVMTPDTSTVLKSDSLSVTDDVHRINEDYLMQEAPKRAVTQVDVEESKETKPAAVAAAGTSFKKKRKKKQLPAKVSPSGSVNGGCKSNGKDTSDQTETCQPDEQLKKEVDWCVEQLELGLKTRKSTPKQREEALRALKILRSEKTGLPKKRQLMRATFGDYRAKMAEEREKQLKLMQAASKAARIAEVTEQACRKKSQVFRTSAEKARSVKSPAEDFQRSSSSSADSGTTDPFQSFRFISSQEEFCFNFF</sequence>
<feature type="region of interest" description="Disordered" evidence="2">
    <location>
        <begin position="186"/>
        <end position="213"/>
    </location>
</feature>
<protein>
    <submittedName>
        <fullName evidence="4 5">UPF0488 protein C8orf33 homolog</fullName>
    </submittedName>
</protein>
<evidence type="ECO:0000313" key="6">
    <source>
        <dbReference type="RefSeq" id="XP_072838985.1"/>
    </source>
</evidence>
<organism evidence="3 5">
    <name type="scientific">Pogona vitticeps</name>
    <name type="common">central bearded dragon</name>
    <dbReference type="NCBI Taxonomy" id="103695"/>
    <lineage>
        <taxon>Eukaryota</taxon>
        <taxon>Metazoa</taxon>
        <taxon>Chordata</taxon>
        <taxon>Craniata</taxon>
        <taxon>Vertebrata</taxon>
        <taxon>Euteleostomi</taxon>
        <taxon>Lepidosauria</taxon>
        <taxon>Squamata</taxon>
        <taxon>Bifurcata</taxon>
        <taxon>Unidentata</taxon>
        <taxon>Episquamata</taxon>
        <taxon>Toxicofera</taxon>
        <taxon>Iguania</taxon>
        <taxon>Acrodonta</taxon>
        <taxon>Agamidae</taxon>
        <taxon>Amphibolurinae</taxon>
        <taxon>Pogona</taxon>
    </lineage>
</organism>
<dbReference type="RefSeq" id="XP_072838983.1">
    <property type="nucleotide sequence ID" value="XM_072982882.1"/>
</dbReference>
<gene>
    <name evidence="4 5 6 7" type="primary">C13H8orf33</name>
</gene>
<dbReference type="RefSeq" id="XP_072838984.1">
    <property type="nucleotide sequence ID" value="XM_072982883.1"/>
</dbReference>
<accession>A0ABM5F0Q4</accession>
<evidence type="ECO:0000313" key="4">
    <source>
        <dbReference type="RefSeq" id="XP_072838983.1"/>
    </source>
</evidence>
<feature type="region of interest" description="Disordered" evidence="2">
    <location>
        <begin position="407"/>
        <end position="439"/>
    </location>
</feature>
<dbReference type="GeneID" id="110089805"/>
<feature type="compositionally biased region" description="Low complexity" evidence="2">
    <location>
        <begin position="186"/>
        <end position="199"/>
    </location>
</feature>
<dbReference type="InterPro" id="IPR029274">
    <property type="entry name" value="DUF4615"/>
</dbReference>
<dbReference type="PANTHER" id="PTHR13602:SF2">
    <property type="entry name" value="UPF0488 PROTEIN C8ORF33"/>
    <property type="match status" value="1"/>
</dbReference>
<proteinExistence type="inferred from homology"/>
<dbReference type="PANTHER" id="PTHR13602">
    <property type="entry name" value="UPF0488 PROTEIN C8ORF33"/>
    <property type="match status" value="1"/>
</dbReference>